<feature type="transmembrane region" description="Helical" evidence="6">
    <location>
        <begin position="337"/>
        <end position="356"/>
    </location>
</feature>
<feature type="transmembrane region" description="Helical" evidence="6">
    <location>
        <begin position="52"/>
        <end position="74"/>
    </location>
</feature>
<evidence type="ECO:0000256" key="3">
    <source>
        <dbReference type="ARBA" id="ARBA00022692"/>
    </source>
</evidence>
<gene>
    <name evidence="7" type="ORF">WFZ85_02570</name>
</gene>
<evidence type="ECO:0000256" key="5">
    <source>
        <dbReference type="ARBA" id="ARBA00023136"/>
    </source>
</evidence>
<feature type="transmembrane region" description="Helical" evidence="6">
    <location>
        <begin position="368"/>
        <end position="389"/>
    </location>
</feature>
<evidence type="ECO:0000256" key="6">
    <source>
        <dbReference type="SAM" id="Phobius"/>
    </source>
</evidence>
<evidence type="ECO:0000313" key="7">
    <source>
        <dbReference type="EMBL" id="MEM0541489.1"/>
    </source>
</evidence>
<keyword evidence="3 6" id="KW-0812">Transmembrane</keyword>
<keyword evidence="2" id="KW-1003">Cell membrane</keyword>
<proteinExistence type="predicted"/>
<dbReference type="RefSeq" id="WP_342694720.1">
    <property type="nucleotide sequence ID" value="NZ_JBCGDO010000002.1"/>
</dbReference>
<keyword evidence="5 6" id="KW-0472">Membrane</keyword>
<dbReference type="EMBL" id="JBCGDO010000002">
    <property type="protein sequence ID" value="MEM0541489.1"/>
    <property type="molecule type" value="Genomic_DNA"/>
</dbReference>
<dbReference type="Pfam" id="PF01943">
    <property type="entry name" value="Polysacc_synt"/>
    <property type="match status" value="1"/>
</dbReference>
<keyword evidence="8" id="KW-1185">Reference proteome</keyword>
<organism evidence="7 8">
    <name type="scientific">Flavobacterium aureirubrum</name>
    <dbReference type="NCBI Taxonomy" id="3133147"/>
    <lineage>
        <taxon>Bacteria</taxon>
        <taxon>Pseudomonadati</taxon>
        <taxon>Bacteroidota</taxon>
        <taxon>Flavobacteriia</taxon>
        <taxon>Flavobacteriales</taxon>
        <taxon>Flavobacteriaceae</taxon>
        <taxon>Flavobacterium</taxon>
    </lineage>
</organism>
<feature type="transmembrane region" description="Helical" evidence="6">
    <location>
        <begin position="150"/>
        <end position="172"/>
    </location>
</feature>
<reference evidence="7 8" key="1">
    <citation type="submission" date="2024-03" db="EMBL/GenBank/DDBJ databases">
        <title>Two novel species of the genus Flavobacterium exhibiting potentially degradation of complex polysaccharides.</title>
        <authorList>
            <person name="Lian X."/>
        </authorList>
    </citation>
    <scope>NUCLEOTIDE SEQUENCE [LARGE SCALE GENOMIC DNA]</scope>
    <source>
        <strain evidence="8">j3</strain>
    </source>
</reference>
<evidence type="ECO:0000256" key="1">
    <source>
        <dbReference type="ARBA" id="ARBA00004651"/>
    </source>
</evidence>
<accession>A0ABU9N3S7</accession>
<comment type="caution">
    <text evidence="7">The sequence shown here is derived from an EMBL/GenBank/DDBJ whole genome shotgun (WGS) entry which is preliminary data.</text>
</comment>
<keyword evidence="4 6" id="KW-1133">Transmembrane helix</keyword>
<dbReference type="InterPro" id="IPR002797">
    <property type="entry name" value="Polysacc_synth"/>
</dbReference>
<sequence length="426" mass="49262">MLKEKIVSKLKSRKVKNFIIYGFGQIVNLLTPLLITPYLIFKCGIENLGAIAMGQALAFILIVIVDYSSYITGVKEISINREQPKTLEKLFKTIYAVKFLLLLSVCALTCIIVYFIPYFDRNSMVFYYSLSIVIGQFINPTWFFQGVENFLGISIINVLAKIINVFGVVFFITSAEDFIYANLWAGIGAILANLIGVFWIMRRYKIELNNICLTEVKRILKDDFSFCISQLFFAIRNYSPVIIIGFFSGEYLAGQFKIIEQIITLLRTYLQLFFKFSYSYVCFEIDKNLRKGILLWKKLNGTNGLFFILILVLFYVFSDFILLFFKVDNHLLSEFKIYLHLALIIPIFIGVTLPLEQLLFSLNKNKQYIKITVLSTIFNFIGLSLIVNYLGLKEVIIFLIITEVTIAFIYLLILKPYFRQQALVNE</sequence>
<feature type="transmembrane region" description="Helical" evidence="6">
    <location>
        <begin position="95"/>
        <end position="119"/>
    </location>
</feature>
<dbReference type="PANTHER" id="PTHR30250:SF11">
    <property type="entry name" value="O-ANTIGEN TRANSPORTER-RELATED"/>
    <property type="match status" value="1"/>
</dbReference>
<protein>
    <submittedName>
        <fullName evidence="7">Oligosaccharide flippase family protein</fullName>
    </submittedName>
</protein>
<evidence type="ECO:0000313" key="8">
    <source>
        <dbReference type="Proteomes" id="UP001460072"/>
    </source>
</evidence>
<feature type="transmembrane region" description="Helical" evidence="6">
    <location>
        <begin position="125"/>
        <end position="143"/>
    </location>
</feature>
<dbReference type="PANTHER" id="PTHR30250">
    <property type="entry name" value="PST FAMILY PREDICTED COLANIC ACID TRANSPORTER"/>
    <property type="match status" value="1"/>
</dbReference>
<feature type="transmembrane region" description="Helical" evidence="6">
    <location>
        <begin position="20"/>
        <end position="40"/>
    </location>
</feature>
<comment type="subcellular location">
    <subcellularLocation>
        <location evidence="1">Cell membrane</location>
        <topology evidence="1">Multi-pass membrane protein</topology>
    </subcellularLocation>
</comment>
<name>A0ABU9N3S7_9FLAO</name>
<feature type="transmembrane region" description="Helical" evidence="6">
    <location>
        <begin position="178"/>
        <end position="201"/>
    </location>
</feature>
<feature type="transmembrane region" description="Helical" evidence="6">
    <location>
        <begin position="395"/>
        <end position="413"/>
    </location>
</feature>
<dbReference type="Proteomes" id="UP001460072">
    <property type="component" value="Unassembled WGS sequence"/>
</dbReference>
<dbReference type="InterPro" id="IPR050833">
    <property type="entry name" value="Poly_Biosynth_Transport"/>
</dbReference>
<feature type="transmembrane region" description="Helical" evidence="6">
    <location>
        <begin position="305"/>
        <end position="325"/>
    </location>
</feature>
<evidence type="ECO:0000256" key="2">
    <source>
        <dbReference type="ARBA" id="ARBA00022475"/>
    </source>
</evidence>
<evidence type="ECO:0000256" key="4">
    <source>
        <dbReference type="ARBA" id="ARBA00022989"/>
    </source>
</evidence>